<organism evidence="3 4">
    <name type="scientific">Clostridium aestuarii</name>
    <dbReference type="NCBI Taxonomy" id="338193"/>
    <lineage>
        <taxon>Bacteria</taxon>
        <taxon>Bacillati</taxon>
        <taxon>Bacillota</taxon>
        <taxon>Clostridia</taxon>
        <taxon>Eubacteriales</taxon>
        <taxon>Clostridiaceae</taxon>
        <taxon>Clostridium</taxon>
    </lineage>
</organism>
<dbReference type="PANTHER" id="PTHR33516:SF2">
    <property type="entry name" value="LEXA REPRESSOR-RELATED"/>
    <property type="match status" value="1"/>
</dbReference>
<dbReference type="InterPro" id="IPR001387">
    <property type="entry name" value="Cro/C1-type_HTH"/>
</dbReference>
<dbReference type="EMBL" id="JAPQER010000006">
    <property type="protein sequence ID" value="MCY6485340.1"/>
    <property type="molecule type" value="Genomic_DNA"/>
</dbReference>
<dbReference type="Proteomes" id="UP001078443">
    <property type="component" value="Unassembled WGS sequence"/>
</dbReference>
<comment type="caution">
    <text evidence="3">The sequence shown here is derived from an EMBL/GenBank/DDBJ whole genome shotgun (WGS) entry which is preliminary data.</text>
</comment>
<keyword evidence="4" id="KW-1185">Reference proteome</keyword>
<dbReference type="PANTHER" id="PTHR33516">
    <property type="entry name" value="LEXA REPRESSOR"/>
    <property type="match status" value="1"/>
</dbReference>
<proteinExistence type="predicted"/>
<feature type="domain" description="HTH cro/C1-type" evidence="2">
    <location>
        <begin position="17"/>
        <end position="56"/>
    </location>
</feature>
<dbReference type="SUPFAM" id="SSF51306">
    <property type="entry name" value="LexA/Signal peptidase"/>
    <property type="match status" value="1"/>
</dbReference>
<evidence type="ECO:0000259" key="1">
    <source>
        <dbReference type="Pfam" id="PF00717"/>
    </source>
</evidence>
<protein>
    <submittedName>
        <fullName evidence="3">XRE family transcriptional regulator</fullName>
    </submittedName>
</protein>
<evidence type="ECO:0000313" key="3">
    <source>
        <dbReference type="EMBL" id="MCY6485340.1"/>
    </source>
</evidence>
<reference evidence="3" key="1">
    <citation type="submission" date="2022-12" db="EMBL/GenBank/DDBJ databases">
        <authorList>
            <person name="Wang J."/>
        </authorList>
    </citation>
    <scope>NUCLEOTIDE SEQUENCE</scope>
    <source>
        <strain evidence="3">HY-45-18</strain>
    </source>
</reference>
<dbReference type="CDD" id="cd06529">
    <property type="entry name" value="S24_LexA-like"/>
    <property type="match status" value="1"/>
</dbReference>
<gene>
    <name evidence="3" type="ORF">OW763_13460</name>
</gene>
<feature type="domain" description="Peptidase S24/S26A/S26B/S26C" evidence="1">
    <location>
        <begin position="132"/>
        <end position="246"/>
    </location>
</feature>
<sequence>MFDKENFKIILEKAIGNRTITEFAEQSNVNRTYISKYLNMNLDTAPSVDILKKLASTAENNIDLRTLMDAAGYFDEDLYNSLYIYLSKNLKMKVPESSFLLQPRGNLKYSSSSPTIYKITESAVEIPVLKNTELTTNILNKENILSKQYVNFSETKNGSYFFVYVIDDSMINARIHKNDLAYIEYKAKVNNGDIVTVLINNKLIFRRYFENNTTVVLNPENSNYEPIIISKKELKSKDIEIVGKVIHIKFNL</sequence>
<dbReference type="InterPro" id="IPR015927">
    <property type="entry name" value="Peptidase_S24_S26A/B/C"/>
</dbReference>
<dbReference type="CDD" id="cd00093">
    <property type="entry name" value="HTH_XRE"/>
    <property type="match status" value="1"/>
</dbReference>
<dbReference type="Pfam" id="PF01381">
    <property type="entry name" value="HTH_3"/>
    <property type="match status" value="1"/>
</dbReference>
<dbReference type="InterPro" id="IPR050077">
    <property type="entry name" value="LexA_repressor"/>
</dbReference>
<dbReference type="InterPro" id="IPR039418">
    <property type="entry name" value="LexA-like"/>
</dbReference>
<evidence type="ECO:0000313" key="4">
    <source>
        <dbReference type="Proteomes" id="UP001078443"/>
    </source>
</evidence>
<accession>A0ABT4D260</accession>
<name>A0ABT4D260_9CLOT</name>
<dbReference type="InterPro" id="IPR036286">
    <property type="entry name" value="LexA/Signal_pep-like_sf"/>
</dbReference>
<dbReference type="Pfam" id="PF00717">
    <property type="entry name" value="Peptidase_S24"/>
    <property type="match status" value="1"/>
</dbReference>
<dbReference type="Gene3D" id="2.10.109.10">
    <property type="entry name" value="Umud Fragment, subunit A"/>
    <property type="match status" value="1"/>
</dbReference>
<evidence type="ECO:0000259" key="2">
    <source>
        <dbReference type="Pfam" id="PF01381"/>
    </source>
</evidence>
<dbReference type="RefSeq" id="WP_268041660.1">
    <property type="nucleotide sequence ID" value="NZ_JAPQER010000006.1"/>
</dbReference>